<dbReference type="EMBL" id="DTGD01000212">
    <property type="protein sequence ID" value="HGB36369.1"/>
    <property type="molecule type" value="Genomic_DNA"/>
</dbReference>
<dbReference type="AlphaFoldDB" id="A0A7V3KPD1"/>
<gene>
    <name evidence="1" type="ORF">ENV38_05645</name>
</gene>
<name>A0A7V3KPD1_UNCW3</name>
<comment type="caution">
    <text evidence="1">The sequence shown here is derived from an EMBL/GenBank/DDBJ whole genome shotgun (WGS) entry which is preliminary data.</text>
</comment>
<sequence length="75" mass="8810">MQIYIRGKELIVKTNKPAENLTLIVHDVMGREIERVEINGKFEKRTYLNLSKGVYFYRLLQDNRTVTKGKIVLVD</sequence>
<dbReference type="InterPro" id="IPR026444">
    <property type="entry name" value="Secre_tail"/>
</dbReference>
<dbReference type="NCBIfam" id="TIGR04183">
    <property type="entry name" value="Por_Secre_tail"/>
    <property type="match status" value="1"/>
</dbReference>
<organism evidence="1">
    <name type="scientific">candidate division WOR-3 bacterium</name>
    <dbReference type="NCBI Taxonomy" id="2052148"/>
    <lineage>
        <taxon>Bacteria</taxon>
        <taxon>Bacteria division WOR-3</taxon>
    </lineage>
</organism>
<evidence type="ECO:0000313" key="1">
    <source>
        <dbReference type="EMBL" id="HGB36369.1"/>
    </source>
</evidence>
<protein>
    <submittedName>
        <fullName evidence="1">T9SS type A sorting domain-containing protein</fullName>
    </submittedName>
</protein>
<reference evidence="1" key="1">
    <citation type="journal article" date="2020" name="mSystems">
        <title>Genome- and Community-Level Interaction Insights into Carbon Utilization and Element Cycling Functions of Hydrothermarchaeota in Hydrothermal Sediment.</title>
        <authorList>
            <person name="Zhou Z."/>
            <person name="Liu Y."/>
            <person name="Xu W."/>
            <person name="Pan J."/>
            <person name="Luo Z.H."/>
            <person name="Li M."/>
        </authorList>
    </citation>
    <scope>NUCLEOTIDE SEQUENCE [LARGE SCALE GENOMIC DNA]</scope>
    <source>
        <strain evidence="1">SpSt-754</strain>
    </source>
</reference>
<proteinExistence type="predicted"/>
<accession>A0A7V3KPD1</accession>